<dbReference type="InterPro" id="IPR036249">
    <property type="entry name" value="Thioredoxin-like_sf"/>
</dbReference>
<dbReference type="PROSITE" id="PS50005">
    <property type="entry name" value="TPR"/>
    <property type="match status" value="1"/>
</dbReference>
<dbReference type="Pfam" id="PF13174">
    <property type="entry name" value="TPR_6"/>
    <property type="match status" value="2"/>
</dbReference>
<proteinExistence type="predicted"/>
<sequence length="150" mass="17095">MDAVTYPNQAVTQFVQNNLIAVRVRNDQPLADLFKVKWTPTLVLVDPEGKEVYRNVGFLPPDNLVPALMLGIGKLELQHGNYDKAIPHFDRVASKFPQSEEAPEAIYFMGVSRFKMNSDLKMMKETYNRLEATYPNSSWTRKAQPYGSVK</sequence>
<dbReference type="Gene3D" id="1.25.40.10">
    <property type="entry name" value="Tetratricopeptide repeat domain"/>
    <property type="match status" value="1"/>
</dbReference>
<protein>
    <submittedName>
        <fullName evidence="2">Tetratricopeptide repeat protein</fullName>
    </submittedName>
</protein>
<dbReference type="AlphaFoldDB" id="A0A9D6Z3F0"/>
<evidence type="ECO:0000313" key="2">
    <source>
        <dbReference type="EMBL" id="MBI5249537.1"/>
    </source>
</evidence>
<dbReference type="SUPFAM" id="SSF52833">
    <property type="entry name" value="Thioredoxin-like"/>
    <property type="match status" value="1"/>
</dbReference>
<accession>A0A9D6Z3F0</accession>
<feature type="repeat" description="TPR" evidence="1">
    <location>
        <begin position="66"/>
        <end position="99"/>
    </location>
</feature>
<gene>
    <name evidence="2" type="ORF">HY912_08585</name>
</gene>
<keyword evidence="1" id="KW-0802">TPR repeat</keyword>
<organism evidence="2 3">
    <name type="scientific">Desulfomonile tiedjei</name>
    <dbReference type="NCBI Taxonomy" id="2358"/>
    <lineage>
        <taxon>Bacteria</taxon>
        <taxon>Pseudomonadati</taxon>
        <taxon>Thermodesulfobacteriota</taxon>
        <taxon>Desulfomonilia</taxon>
        <taxon>Desulfomonilales</taxon>
        <taxon>Desulfomonilaceae</taxon>
        <taxon>Desulfomonile</taxon>
    </lineage>
</organism>
<reference evidence="2" key="1">
    <citation type="submission" date="2020-07" db="EMBL/GenBank/DDBJ databases">
        <title>Huge and variable diversity of episymbiotic CPR bacteria and DPANN archaea in groundwater ecosystems.</title>
        <authorList>
            <person name="He C.Y."/>
            <person name="Keren R."/>
            <person name="Whittaker M."/>
            <person name="Farag I.F."/>
            <person name="Doudna J."/>
            <person name="Cate J.H.D."/>
            <person name="Banfield J.F."/>
        </authorList>
    </citation>
    <scope>NUCLEOTIDE SEQUENCE</scope>
    <source>
        <strain evidence="2">NC_groundwater_1664_Pr3_B-0.1um_52_9</strain>
    </source>
</reference>
<dbReference type="EMBL" id="JACRDE010000232">
    <property type="protein sequence ID" value="MBI5249537.1"/>
    <property type="molecule type" value="Genomic_DNA"/>
</dbReference>
<dbReference type="SUPFAM" id="SSF48452">
    <property type="entry name" value="TPR-like"/>
    <property type="match status" value="1"/>
</dbReference>
<dbReference type="Proteomes" id="UP000807825">
    <property type="component" value="Unassembled WGS sequence"/>
</dbReference>
<comment type="caution">
    <text evidence="2">The sequence shown here is derived from an EMBL/GenBank/DDBJ whole genome shotgun (WGS) entry which is preliminary data.</text>
</comment>
<dbReference type="InterPro" id="IPR011990">
    <property type="entry name" value="TPR-like_helical_dom_sf"/>
</dbReference>
<evidence type="ECO:0000256" key="1">
    <source>
        <dbReference type="PROSITE-ProRule" id="PRU00339"/>
    </source>
</evidence>
<name>A0A9D6Z3F0_9BACT</name>
<dbReference type="InterPro" id="IPR019734">
    <property type="entry name" value="TPR_rpt"/>
</dbReference>
<evidence type="ECO:0000313" key="3">
    <source>
        <dbReference type="Proteomes" id="UP000807825"/>
    </source>
</evidence>